<comment type="caution">
    <text evidence="4">The sequence shown here is derived from an EMBL/GenBank/DDBJ whole genome shotgun (WGS) entry which is preliminary data.</text>
</comment>
<dbReference type="AlphaFoldDB" id="A0A5C7IH90"/>
<protein>
    <recommendedName>
        <fullName evidence="3">DUF4220 domain-containing protein</fullName>
    </recommendedName>
</protein>
<evidence type="ECO:0000256" key="2">
    <source>
        <dbReference type="SAM" id="Phobius"/>
    </source>
</evidence>
<dbReference type="InterPro" id="IPR007658">
    <property type="entry name" value="DUF594"/>
</dbReference>
<dbReference type="Pfam" id="PF04578">
    <property type="entry name" value="DUF594"/>
    <property type="match status" value="1"/>
</dbReference>
<sequence length="861" mass="98564">MVSGNILELWNEWDIRLMVELSLVLQIFLTIFGARRKFTTKIWIRILVWSAYLGADSIATVVLSKLASSQKSNNAASAPPPAGNQGSSSSNALRTFWAPFLLLHLGGPGTITAYSLEDNELWLRHFLGLIIQVWLTFSIFVKSWSNTALTYIAIPIFITGLIKYGERTIVLRSSSSQYLKNLLLSDPDPGPDFIEIGKHIQGKPQPRCSPCLCLGVDKETDSTTQPESLGAGSSHRPNQLDPEKQEQPPPTATALPQRSEASTPSAPPTETFISSLFSGRCWGRGGGVRQVRSAVLQSESSPRDNDLEVAYFLFKRFRYLFADLILSISERMESYSKFENKSAQEAFKLVAVELGYMYDVLYTKVSIIYSPYGILFRFISFCCTASALIAIIFVNMHQYQQVDIYIKYILMISAVVVEIYAFIILLFSDWTRLCLTKLSSGCCHFPDRKRWSESMAQYNLISSCLRNVQPICNGIHNLPWIGELVDKYHYLTRKDVDADLQKIIFEQLREKSDEIKGDHFSIKSCKKLLAHRGDNVLESDKRPEKRYNLLDISRWSINDVDFDHSLLLWHIATDLCYDSDNTDVPKRRISKYLSDYMLYLLVFCPSMLQEGIAEIRYRDTLAECKRFFPEDKIRYWKFVLKRKKSIEKTEACKKLLGVKFGDEQERIKGDKSQSVLFYGCRLAKQLQDLETQDGWNRERKWKMISEVWVKMLTYAANKCRWKEHGQQLRRGGELLTHVRLLMAHLGLSEQYRIQKPFVSEKLDGNIQCSSWLRAPYNILCRLLNILCCPCSQCYQCLRCSWAVSGFVLLVVLLVSLCCRSPCMFLGSCWLYVLGRFSLVSSACCSLFFSGLWLLFLAFPGL</sequence>
<dbReference type="EMBL" id="VAHF01000002">
    <property type="protein sequence ID" value="TXG68364.1"/>
    <property type="molecule type" value="Genomic_DNA"/>
</dbReference>
<evidence type="ECO:0000259" key="3">
    <source>
        <dbReference type="Pfam" id="PF13968"/>
    </source>
</evidence>
<keyword evidence="2" id="KW-0812">Transmembrane</keyword>
<reference evidence="5" key="1">
    <citation type="journal article" date="2019" name="Gigascience">
        <title>De novo genome assembly of the endangered Acer yangbiense, a plant species with extremely small populations endemic to Yunnan Province, China.</title>
        <authorList>
            <person name="Yang J."/>
            <person name="Wariss H.M."/>
            <person name="Tao L."/>
            <person name="Zhang R."/>
            <person name="Yun Q."/>
            <person name="Hollingsworth P."/>
            <person name="Dao Z."/>
            <person name="Luo G."/>
            <person name="Guo H."/>
            <person name="Ma Y."/>
            <person name="Sun W."/>
        </authorList>
    </citation>
    <scope>NUCLEOTIDE SEQUENCE [LARGE SCALE GENOMIC DNA]</scope>
    <source>
        <strain evidence="5">cv. Malutang</strain>
    </source>
</reference>
<dbReference type="PANTHER" id="PTHR31325">
    <property type="entry name" value="OS01G0798800 PROTEIN-RELATED"/>
    <property type="match status" value="1"/>
</dbReference>
<organism evidence="4 5">
    <name type="scientific">Acer yangbiense</name>
    <dbReference type="NCBI Taxonomy" id="1000413"/>
    <lineage>
        <taxon>Eukaryota</taxon>
        <taxon>Viridiplantae</taxon>
        <taxon>Streptophyta</taxon>
        <taxon>Embryophyta</taxon>
        <taxon>Tracheophyta</taxon>
        <taxon>Spermatophyta</taxon>
        <taxon>Magnoliopsida</taxon>
        <taxon>eudicotyledons</taxon>
        <taxon>Gunneridae</taxon>
        <taxon>Pentapetalae</taxon>
        <taxon>rosids</taxon>
        <taxon>malvids</taxon>
        <taxon>Sapindales</taxon>
        <taxon>Sapindaceae</taxon>
        <taxon>Hippocastanoideae</taxon>
        <taxon>Acereae</taxon>
        <taxon>Acer</taxon>
    </lineage>
</organism>
<dbReference type="Proteomes" id="UP000323000">
    <property type="component" value="Chromosome 2"/>
</dbReference>
<feature type="transmembrane region" description="Helical" evidence="2">
    <location>
        <begin position="96"/>
        <end position="114"/>
    </location>
</feature>
<proteinExistence type="predicted"/>
<feature type="transmembrane region" description="Helical" evidence="2">
    <location>
        <begin position="830"/>
        <end position="858"/>
    </location>
</feature>
<feature type="transmembrane region" description="Helical" evidence="2">
    <location>
        <begin position="374"/>
        <end position="393"/>
    </location>
</feature>
<keyword evidence="2" id="KW-1133">Transmembrane helix</keyword>
<name>A0A5C7IH90_9ROSI</name>
<evidence type="ECO:0000313" key="5">
    <source>
        <dbReference type="Proteomes" id="UP000323000"/>
    </source>
</evidence>
<dbReference type="OrthoDB" id="1689146at2759"/>
<feature type="transmembrane region" description="Helical" evidence="2">
    <location>
        <begin position="15"/>
        <end position="34"/>
    </location>
</feature>
<feature type="domain" description="DUF4220" evidence="3">
    <location>
        <begin position="49"/>
        <end position="462"/>
    </location>
</feature>
<evidence type="ECO:0000256" key="1">
    <source>
        <dbReference type="SAM" id="MobiDB-lite"/>
    </source>
</evidence>
<dbReference type="Pfam" id="PF13968">
    <property type="entry name" value="DUF4220"/>
    <property type="match status" value="1"/>
</dbReference>
<feature type="transmembrane region" description="Helical" evidence="2">
    <location>
        <begin position="405"/>
        <end position="427"/>
    </location>
</feature>
<dbReference type="InterPro" id="IPR025315">
    <property type="entry name" value="DUF4220"/>
</dbReference>
<feature type="transmembrane region" description="Helical" evidence="2">
    <location>
        <begin position="46"/>
        <end position="67"/>
    </location>
</feature>
<evidence type="ECO:0000313" key="4">
    <source>
        <dbReference type="EMBL" id="TXG68364.1"/>
    </source>
</evidence>
<feature type="transmembrane region" description="Helical" evidence="2">
    <location>
        <begin position="800"/>
        <end position="818"/>
    </location>
</feature>
<gene>
    <name evidence="4" type="ORF">EZV62_003299</name>
</gene>
<feature type="transmembrane region" description="Helical" evidence="2">
    <location>
        <begin position="147"/>
        <end position="165"/>
    </location>
</feature>
<keyword evidence="5" id="KW-1185">Reference proteome</keyword>
<keyword evidence="2" id="KW-0472">Membrane</keyword>
<feature type="region of interest" description="Disordered" evidence="1">
    <location>
        <begin position="222"/>
        <end position="269"/>
    </location>
</feature>
<accession>A0A5C7IH90</accession>
<feature type="transmembrane region" description="Helical" evidence="2">
    <location>
        <begin position="121"/>
        <end position="141"/>
    </location>
</feature>
<feature type="compositionally biased region" description="Polar residues" evidence="1">
    <location>
        <begin position="254"/>
        <end position="264"/>
    </location>
</feature>